<dbReference type="Proteomes" id="UP000325780">
    <property type="component" value="Unassembled WGS sequence"/>
</dbReference>
<sequence length="59" mass="6451">MHLHHQLAPNSTVQVSSACSEGFYNTRNNKFGAGGPKKSRLDCVKRASDKEIPCKVTCC</sequence>
<keyword evidence="2" id="KW-1185">Reference proteome</keyword>
<proteinExistence type="predicted"/>
<dbReference type="AlphaFoldDB" id="A0A5N6TMP1"/>
<accession>A0A5N6TMP1</accession>
<evidence type="ECO:0000313" key="1">
    <source>
        <dbReference type="EMBL" id="KAE8147379.1"/>
    </source>
</evidence>
<feature type="non-terminal residue" evidence="1">
    <location>
        <position position="59"/>
    </location>
</feature>
<organism evidence="1 2">
    <name type="scientific">Aspergillus avenaceus</name>
    <dbReference type="NCBI Taxonomy" id="36643"/>
    <lineage>
        <taxon>Eukaryota</taxon>
        <taxon>Fungi</taxon>
        <taxon>Dikarya</taxon>
        <taxon>Ascomycota</taxon>
        <taxon>Pezizomycotina</taxon>
        <taxon>Eurotiomycetes</taxon>
        <taxon>Eurotiomycetidae</taxon>
        <taxon>Eurotiales</taxon>
        <taxon>Aspergillaceae</taxon>
        <taxon>Aspergillus</taxon>
        <taxon>Aspergillus subgen. Circumdati</taxon>
    </lineage>
</organism>
<gene>
    <name evidence="1" type="ORF">BDV25DRAFT_160462</name>
</gene>
<protein>
    <submittedName>
        <fullName evidence="1">Uncharacterized protein</fullName>
    </submittedName>
</protein>
<reference evidence="1 2" key="1">
    <citation type="submission" date="2019-04" db="EMBL/GenBank/DDBJ databases">
        <title>Friends and foes A comparative genomics study of 23 Aspergillus species from section Flavi.</title>
        <authorList>
            <consortium name="DOE Joint Genome Institute"/>
            <person name="Kjaerbolling I."/>
            <person name="Vesth T."/>
            <person name="Frisvad J.C."/>
            <person name="Nybo J.L."/>
            <person name="Theobald S."/>
            <person name="Kildgaard S."/>
            <person name="Isbrandt T."/>
            <person name="Kuo A."/>
            <person name="Sato A."/>
            <person name="Lyhne E.K."/>
            <person name="Kogle M.E."/>
            <person name="Wiebenga A."/>
            <person name="Kun R.S."/>
            <person name="Lubbers R.J."/>
            <person name="Makela M.R."/>
            <person name="Barry K."/>
            <person name="Chovatia M."/>
            <person name="Clum A."/>
            <person name="Daum C."/>
            <person name="Haridas S."/>
            <person name="He G."/>
            <person name="LaButti K."/>
            <person name="Lipzen A."/>
            <person name="Mondo S."/>
            <person name="Riley R."/>
            <person name="Salamov A."/>
            <person name="Simmons B.A."/>
            <person name="Magnuson J.K."/>
            <person name="Henrissat B."/>
            <person name="Mortensen U.H."/>
            <person name="Larsen T.O."/>
            <person name="Devries R.P."/>
            <person name="Grigoriev I.V."/>
            <person name="Machida M."/>
            <person name="Baker S.E."/>
            <person name="Andersen M.R."/>
        </authorList>
    </citation>
    <scope>NUCLEOTIDE SEQUENCE [LARGE SCALE GENOMIC DNA]</scope>
    <source>
        <strain evidence="1 2">IBT 18842</strain>
    </source>
</reference>
<dbReference type="EMBL" id="ML742210">
    <property type="protein sequence ID" value="KAE8147379.1"/>
    <property type="molecule type" value="Genomic_DNA"/>
</dbReference>
<name>A0A5N6TMP1_ASPAV</name>
<evidence type="ECO:0000313" key="2">
    <source>
        <dbReference type="Proteomes" id="UP000325780"/>
    </source>
</evidence>